<protein>
    <submittedName>
        <fullName evidence="1">Uncharacterized protein</fullName>
    </submittedName>
</protein>
<accession>A0A3N4K924</accession>
<name>A0A3N4K924_9PEZI</name>
<dbReference type="Proteomes" id="UP000276215">
    <property type="component" value="Unassembled WGS sequence"/>
</dbReference>
<sequence length="350" mass="39541">MAIDTIPRGAYLLRLWDTELVATSASAYPTETSYKDVRTEIHNEATNRGCQIWWIERVPGDEENDGFPDKQKYTITHCGSERGLVKNGQKASVNRLHGRPEEHWNFISEFPQFPLYRTYSIKADSSSSRLTVPTSSAAVGVTLEEARSPRPLQIWELIPPTPSIPTGWIRIRNAATEATLAHKFTHLPPYLVPENVLDTYCSDGNCDKATEWAFVHALLQVYSRCGENGTSNRYLMKNRLTGGLLADRGGEAGLTQVCCWSKTSTEWIEASFANNCIWEVQPITPPHIWEFRNKATRRVLAEIITHDQNQNQNQNQYVSCLDRSEQNPPSSSSWRVDPLDGHILINVVSL</sequence>
<dbReference type="EMBL" id="ML120368">
    <property type="protein sequence ID" value="RPB02455.1"/>
    <property type="molecule type" value="Genomic_DNA"/>
</dbReference>
<reference evidence="1 2" key="1">
    <citation type="journal article" date="2018" name="Nat. Ecol. Evol.">
        <title>Pezizomycetes genomes reveal the molecular basis of ectomycorrhizal truffle lifestyle.</title>
        <authorList>
            <person name="Murat C."/>
            <person name="Payen T."/>
            <person name="Noel B."/>
            <person name="Kuo A."/>
            <person name="Morin E."/>
            <person name="Chen J."/>
            <person name="Kohler A."/>
            <person name="Krizsan K."/>
            <person name="Balestrini R."/>
            <person name="Da Silva C."/>
            <person name="Montanini B."/>
            <person name="Hainaut M."/>
            <person name="Levati E."/>
            <person name="Barry K.W."/>
            <person name="Belfiori B."/>
            <person name="Cichocki N."/>
            <person name="Clum A."/>
            <person name="Dockter R.B."/>
            <person name="Fauchery L."/>
            <person name="Guy J."/>
            <person name="Iotti M."/>
            <person name="Le Tacon F."/>
            <person name="Lindquist E.A."/>
            <person name="Lipzen A."/>
            <person name="Malagnac F."/>
            <person name="Mello A."/>
            <person name="Molinier V."/>
            <person name="Miyauchi S."/>
            <person name="Poulain J."/>
            <person name="Riccioni C."/>
            <person name="Rubini A."/>
            <person name="Sitrit Y."/>
            <person name="Splivallo R."/>
            <person name="Traeger S."/>
            <person name="Wang M."/>
            <person name="Zifcakova L."/>
            <person name="Wipf D."/>
            <person name="Zambonelli A."/>
            <person name="Paolocci F."/>
            <person name="Nowrousian M."/>
            <person name="Ottonello S."/>
            <person name="Baldrian P."/>
            <person name="Spatafora J.W."/>
            <person name="Henrissat B."/>
            <person name="Nagy L.G."/>
            <person name="Aury J.M."/>
            <person name="Wincker P."/>
            <person name="Grigoriev I.V."/>
            <person name="Bonfante P."/>
            <person name="Martin F.M."/>
        </authorList>
    </citation>
    <scope>NUCLEOTIDE SEQUENCE [LARGE SCALE GENOMIC DNA]</scope>
    <source>
        <strain evidence="1 2">120613-1</strain>
    </source>
</reference>
<proteinExistence type="predicted"/>
<evidence type="ECO:0000313" key="1">
    <source>
        <dbReference type="EMBL" id="RPB02455.1"/>
    </source>
</evidence>
<dbReference type="AlphaFoldDB" id="A0A3N4K924"/>
<keyword evidence="2" id="KW-1185">Reference proteome</keyword>
<dbReference type="OrthoDB" id="5451823at2759"/>
<organism evidence="1 2">
    <name type="scientific">Choiromyces venosus 120613-1</name>
    <dbReference type="NCBI Taxonomy" id="1336337"/>
    <lineage>
        <taxon>Eukaryota</taxon>
        <taxon>Fungi</taxon>
        <taxon>Dikarya</taxon>
        <taxon>Ascomycota</taxon>
        <taxon>Pezizomycotina</taxon>
        <taxon>Pezizomycetes</taxon>
        <taxon>Pezizales</taxon>
        <taxon>Tuberaceae</taxon>
        <taxon>Choiromyces</taxon>
    </lineage>
</organism>
<gene>
    <name evidence="1" type="ORF">L873DRAFT_464790</name>
</gene>
<evidence type="ECO:0000313" key="2">
    <source>
        <dbReference type="Proteomes" id="UP000276215"/>
    </source>
</evidence>